<sequence length="133" mass="14740">MPRPSRTRYRPAPPRSPPAPGQTGWIGWLCREWPQTHAAATARDRAAEADAFREDALGGLDRADDFVEFVRELDGPEPDVRWGTRGHEGEPADEAYLCPIDLCARRERRTPGGAVPVCHLTRDGQGRLRSSLG</sequence>
<dbReference type="AlphaFoldDB" id="A0A495JTC7"/>
<evidence type="ECO:0000313" key="3">
    <source>
        <dbReference type="Proteomes" id="UP000277671"/>
    </source>
</evidence>
<evidence type="ECO:0000256" key="1">
    <source>
        <dbReference type="SAM" id="MobiDB-lite"/>
    </source>
</evidence>
<feature type="region of interest" description="Disordered" evidence="1">
    <location>
        <begin position="1"/>
        <end position="23"/>
    </location>
</feature>
<keyword evidence="3" id="KW-1185">Reference proteome</keyword>
<name>A0A495JTC7_9ACTN</name>
<evidence type="ECO:0000313" key="2">
    <source>
        <dbReference type="EMBL" id="RKR91795.1"/>
    </source>
</evidence>
<protein>
    <submittedName>
        <fullName evidence="2">Uncharacterized protein</fullName>
    </submittedName>
</protein>
<proteinExistence type="predicted"/>
<gene>
    <name evidence="2" type="ORF">BDK92_6207</name>
</gene>
<organism evidence="2 3">
    <name type="scientific">Micromonospora pisi</name>
    <dbReference type="NCBI Taxonomy" id="589240"/>
    <lineage>
        <taxon>Bacteria</taxon>
        <taxon>Bacillati</taxon>
        <taxon>Actinomycetota</taxon>
        <taxon>Actinomycetes</taxon>
        <taxon>Micromonosporales</taxon>
        <taxon>Micromonosporaceae</taxon>
        <taxon>Micromonospora</taxon>
    </lineage>
</organism>
<accession>A0A495JTC7</accession>
<dbReference type="EMBL" id="RBKT01000001">
    <property type="protein sequence ID" value="RKR91795.1"/>
    <property type="molecule type" value="Genomic_DNA"/>
</dbReference>
<reference evidence="2 3" key="1">
    <citation type="submission" date="2018-10" db="EMBL/GenBank/DDBJ databases">
        <title>Sequencing the genomes of 1000 actinobacteria strains.</title>
        <authorList>
            <person name="Klenk H.-P."/>
        </authorList>
    </citation>
    <scope>NUCLEOTIDE SEQUENCE [LARGE SCALE GENOMIC DNA]</scope>
    <source>
        <strain evidence="2 3">DSM 45175</strain>
    </source>
</reference>
<feature type="compositionally biased region" description="Pro residues" evidence="1">
    <location>
        <begin position="11"/>
        <end position="20"/>
    </location>
</feature>
<comment type="caution">
    <text evidence="2">The sequence shown here is derived from an EMBL/GenBank/DDBJ whole genome shotgun (WGS) entry which is preliminary data.</text>
</comment>
<dbReference type="Proteomes" id="UP000277671">
    <property type="component" value="Unassembled WGS sequence"/>
</dbReference>